<dbReference type="Gene3D" id="3.30.700.10">
    <property type="entry name" value="Glycoprotein, Type 4 Pilin"/>
    <property type="match status" value="1"/>
</dbReference>
<dbReference type="SUPFAM" id="SSF54523">
    <property type="entry name" value="Pili subunits"/>
    <property type="match status" value="1"/>
</dbReference>
<accession>A0A5C6E2P4</accession>
<dbReference type="Proteomes" id="UP000315471">
    <property type="component" value="Unassembled WGS sequence"/>
</dbReference>
<evidence type="ECO:0008006" key="3">
    <source>
        <dbReference type="Google" id="ProtNLM"/>
    </source>
</evidence>
<comment type="caution">
    <text evidence="1">The sequence shown here is derived from an EMBL/GenBank/DDBJ whole genome shotgun (WGS) entry which is preliminary data.</text>
</comment>
<organism evidence="1 2">
    <name type="scientific">Novipirellula aureliae</name>
    <dbReference type="NCBI Taxonomy" id="2527966"/>
    <lineage>
        <taxon>Bacteria</taxon>
        <taxon>Pseudomonadati</taxon>
        <taxon>Planctomycetota</taxon>
        <taxon>Planctomycetia</taxon>
        <taxon>Pirellulales</taxon>
        <taxon>Pirellulaceae</taxon>
        <taxon>Novipirellula</taxon>
    </lineage>
</organism>
<sequence length="203" mass="21738">MYRRTFAFTLFELLLVLAILSAIAAVTIPNLGLLMGEQKLTRASEQLRIELTRTRVDAMRAGQMMMLQWDPDLGTLKLKPFFSAVASVDSNNGSANSQSTLLTGGNQASVTAAPVYDPEAEETIELPEGVTVEVIAVTPTARSTIAEQEMVGELVTGTSPILFYSDGTTSNAVIILAHPTIGRVAVKLRGITGDVTIDEVMPL</sequence>
<dbReference type="InterPro" id="IPR045584">
    <property type="entry name" value="Pilin-like"/>
</dbReference>
<dbReference type="AlphaFoldDB" id="A0A5C6E2P4"/>
<protein>
    <recommendedName>
        <fullName evidence="3">General secretion pathway GspH domain-containing protein</fullName>
    </recommendedName>
</protein>
<dbReference type="OrthoDB" id="215686at2"/>
<proteinExistence type="predicted"/>
<name>A0A5C6E2P4_9BACT</name>
<evidence type="ECO:0000313" key="1">
    <source>
        <dbReference type="EMBL" id="TWU43180.1"/>
    </source>
</evidence>
<dbReference type="EMBL" id="SJPY01000003">
    <property type="protein sequence ID" value="TWU43180.1"/>
    <property type="molecule type" value="Genomic_DNA"/>
</dbReference>
<gene>
    <name evidence="1" type="ORF">Q31b_22180</name>
</gene>
<reference evidence="1 2" key="1">
    <citation type="submission" date="2019-02" db="EMBL/GenBank/DDBJ databases">
        <title>Deep-cultivation of Planctomycetes and their phenomic and genomic characterization uncovers novel biology.</title>
        <authorList>
            <person name="Wiegand S."/>
            <person name="Jogler M."/>
            <person name="Boedeker C."/>
            <person name="Pinto D."/>
            <person name="Vollmers J."/>
            <person name="Rivas-Marin E."/>
            <person name="Kohn T."/>
            <person name="Peeters S.H."/>
            <person name="Heuer A."/>
            <person name="Rast P."/>
            <person name="Oberbeckmann S."/>
            <person name="Bunk B."/>
            <person name="Jeske O."/>
            <person name="Meyerdierks A."/>
            <person name="Storesund J.E."/>
            <person name="Kallscheuer N."/>
            <person name="Luecker S."/>
            <person name="Lage O.M."/>
            <person name="Pohl T."/>
            <person name="Merkel B.J."/>
            <person name="Hornburger P."/>
            <person name="Mueller R.-W."/>
            <person name="Bruemmer F."/>
            <person name="Labrenz M."/>
            <person name="Spormann A.M."/>
            <person name="Op Den Camp H."/>
            <person name="Overmann J."/>
            <person name="Amann R."/>
            <person name="Jetten M.S.M."/>
            <person name="Mascher T."/>
            <person name="Medema M.H."/>
            <person name="Devos D.P."/>
            <person name="Kaster A.-K."/>
            <person name="Ovreas L."/>
            <person name="Rohde M."/>
            <person name="Galperin M.Y."/>
            <person name="Jogler C."/>
        </authorList>
    </citation>
    <scope>NUCLEOTIDE SEQUENCE [LARGE SCALE GENOMIC DNA]</scope>
    <source>
        <strain evidence="1 2">Q31b</strain>
    </source>
</reference>
<evidence type="ECO:0000313" key="2">
    <source>
        <dbReference type="Proteomes" id="UP000315471"/>
    </source>
</evidence>
<keyword evidence="2" id="KW-1185">Reference proteome</keyword>